<feature type="transmembrane region" description="Helical" evidence="1">
    <location>
        <begin position="110"/>
        <end position="126"/>
    </location>
</feature>
<keyword evidence="3" id="KW-1185">Reference proteome</keyword>
<organism evidence="2 3">
    <name type="scientific">Orchesella dallaii</name>
    <dbReference type="NCBI Taxonomy" id="48710"/>
    <lineage>
        <taxon>Eukaryota</taxon>
        <taxon>Metazoa</taxon>
        <taxon>Ecdysozoa</taxon>
        <taxon>Arthropoda</taxon>
        <taxon>Hexapoda</taxon>
        <taxon>Collembola</taxon>
        <taxon>Entomobryomorpha</taxon>
        <taxon>Entomobryoidea</taxon>
        <taxon>Orchesellidae</taxon>
        <taxon>Orchesellinae</taxon>
        <taxon>Orchesella</taxon>
    </lineage>
</organism>
<keyword evidence="1" id="KW-0812">Transmembrane</keyword>
<accession>A0ABP1RMK7</accession>
<keyword evidence="1" id="KW-1133">Transmembrane helix</keyword>
<reference evidence="2 3" key="1">
    <citation type="submission" date="2024-08" db="EMBL/GenBank/DDBJ databases">
        <authorList>
            <person name="Cucini C."/>
            <person name="Frati F."/>
        </authorList>
    </citation>
    <scope>NUCLEOTIDE SEQUENCE [LARGE SCALE GENOMIC DNA]</scope>
</reference>
<dbReference type="EMBL" id="CAXLJM020000086">
    <property type="protein sequence ID" value="CAL8130975.1"/>
    <property type="molecule type" value="Genomic_DNA"/>
</dbReference>
<evidence type="ECO:0000256" key="1">
    <source>
        <dbReference type="SAM" id="Phobius"/>
    </source>
</evidence>
<comment type="caution">
    <text evidence="2">The sequence shown here is derived from an EMBL/GenBank/DDBJ whole genome shotgun (WGS) entry which is preliminary data.</text>
</comment>
<sequence>MESENEVYWHLSVKEVTPSNFVLRNVLAVTRSTVKIIHQVPLEAVYCMNISDLLKIKWDIYLTVLDSPTWLLLGLIFVTYAFLYHNVAKVLDLLWIMFDINFWLRHPRKILVFYLVGAIFLPFYRYKSGMSTDFVSFDNPSSINEMIERGYRVWVSQLEDVRGSTILLPEHTKMLILKDVEVKYISDAFSKMYDFELPSSLRKQIKAIAKNKFLLSNAIQDIPYLTHVLSEKKVVVVENDIVCGTVSFTSRYGYQLVHAYEFRGYISTKFFSIFSGLEEKGIIVFYRSMIMFQNAFTTKLNVQDLSGSFSSSTLAVRTPLGAVCLAYVVMNIWLLALCPIKPVLNFSENE</sequence>
<dbReference type="Proteomes" id="UP001642540">
    <property type="component" value="Unassembled WGS sequence"/>
</dbReference>
<name>A0ABP1RMK7_9HEXA</name>
<evidence type="ECO:0000313" key="3">
    <source>
        <dbReference type="Proteomes" id="UP001642540"/>
    </source>
</evidence>
<evidence type="ECO:0000313" key="2">
    <source>
        <dbReference type="EMBL" id="CAL8130975.1"/>
    </source>
</evidence>
<keyword evidence="1" id="KW-0472">Membrane</keyword>
<protein>
    <submittedName>
        <fullName evidence="2">Uncharacterized protein</fullName>
    </submittedName>
</protein>
<gene>
    <name evidence="2" type="ORF">ODALV1_LOCUS23967</name>
</gene>
<proteinExistence type="predicted"/>
<feature type="transmembrane region" description="Helical" evidence="1">
    <location>
        <begin position="70"/>
        <end position="98"/>
    </location>
</feature>